<dbReference type="NCBIfam" id="TIGR01444">
    <property type="entry name" value="fkbM_fam"/>
    <property type="match status" value="1"/>
</dbReference>
<dbReference type="SUPFAM" id="SSF53335">
    <property type="entry name" value="S-adenosyl-L-methionine-dependent methyltransferases"/>
    <property type="match status" value="1"/>
</dbReference>
<dbReference type="InterPro" id="IPR029063">
    <property type="entry name" value="SAM-dependent_MTases_sf"/>
</dbReference>
<comment type="caution">
    <text evidence="2">The sequence shown here is derived from an EMBL/GenBank/DDBJ whole genome shotgun (WGS) entry which is preliminary data.</text>
</comment>
<gene>
    <name evidence="2" type="ORF">GCM10008964_01290</name>
</gene>
<evidence type="ECO:0000313" key="3">
    <source>
        <dbReference type="Proteomes" id="UP001501476"/>
    </source>
</evidence>
<evidence type="ECO:0000313" key="2">
    <source>
        <dbReference type="EMBL" id="GAA0213583.1"/>
    </source>
</evidence>
<dbReference type="Proteomes" id="UP001501476">
    <property type="component" value="Unassembled WGS sequence"/>
</dbReference>
<dbReference type="Pfam" id="PF05050">
    <property type="entry name" value="Methyltransf_21"/>
    <property type="match status" value="1"/>
</dbReference>
<dbReference type="GO" id="GO:0008168">
    <property type="term" value="F:methyltransferase activity"/>
    <property type="evidence" value="ECO:0007669"/>
    <property type="project" value="UniProtKB-KW"/>
</dbReference>
<dbReference type="RefSeq" id="WP_343749477.1">
    <property type="nucleotide sequence ID" value="NZ_BAAADG010000001.1"/>
</dbReference>
<dbReference type="EMBL" id="BAAADG010000001">
    <property type="protein sequence ID" value="GAA0213583.1"/>
    <property type="molecule type" value="Genomic_DNA"/>
</dbReference>
<name>A0ABN0T646_9GAMM</name>
<dbReference type="InterPro" id="IPR053188">
    <property type="entry name" value="FkbM_Methyltransferase"/>
</dbReference>
<proteinExistence type="predicted"/>
<sequence length="264" mass="30983">MMIVNTGFVRRKIRAASLRIFNFIENNGCADFYKNGEEKFLMDLLEHFSKTEPKKVIFDIGANVGDYSALALELARKKRVDIELHLFEPTKSCFTTLEKRFRKNNNNLKLNNFGVSDVNSESVIFYDQEQSGMASIYQRNLTHYNLQLDLKEEIQLRRLDNYINEHDIAHIDFIKIDIEGHELRALEGGGDYIDGRYIDYIQFEYGGANLDSCISLMDIYAYLESRNFLIAKIMRNGIELREYRPYMEHFEYSNYVAISKNILR</sequence>
<dbReference type="PANTHER" id="PTHR36973">
    <property type="entry name" value="SLL1456 PROTEIN-RELATED"/>
    <property type="match status" value="1"/>
</dbReference>
<protein>
    <submittedName>
        <fullName evidence="2">FkbM family methyltransferase</fullName>
    </submittedName>
</protein>
<accession>A0ABN0T646</accession>
<organism evidence="2 3">
    <name type="scientific">Methylophaga marina</name>
    <dbReference type="NCBI Taxonomy" id="45495"/>
    <lineage>
        <taxon>Bacteria</taxon>
        <taxon>Pseudomonadati</taxon>
        <taxon>Pseudomonadota</taxon>
        <taxon>Gammaproteobacteria</taxon>
        <taxon>Thiotrichales</taxon>
        <taxon>Piscirickettsiaceae</taxon>
        <taxon>Methylophaga</taxon>
    </lineage>
</organism>
<dbReference type="PANTHER" id="PTHR36973:SF4">
    <property type="entry name" value="NODULATION PROTEIN"/>
    <property type="match status" value="1"/>
</dbReference>
<feature type="domain" description="Methyltransferase FkbM" evidence="1">
    <location>
        <begin position="59"/>
        <end position="228"/>
    </location>
</feature>
<evidence type="ECO:0000259" key="1">
    <source>
        <dbReference type="Pfam" id="PF05050"/>
    </source>
</evidence>
<dbReference type="Gene3D" id="3.40.50.150">
    <property type="entry name" value="Vaccinia Virus protein VP39"/>
    <property type="match status" value="1"/>
</dbReference>
<keyword evidence="2" id="KW-0808">Transferase</keyword>
<dbReference type="InterPro" id="IPR006342">
    <property type="entry name" value="FkbM_mtfrase"/>
</dbReference>
<dbReference type="GO" id="GO:0032259">
    <property type="term" value="P:methylation"/>
    <property type="evidence" value="ECO:0007669"/>
    <property type="project" value="UniProtKB-KW"/>
</dbReference>
<reference evidence="2 3" key="1">
    <citation type="journal article" date="2019" name="Int. J. Syst. Evol. Microbiol.">
        <title>The Global Catalogue of Microorganisms (GCM) 10K type strain sequencing project: providing services to taxonomists for standard genome sequencing and annotation.</title>
        <authorList>
            <consortium name="The Broad Institute Genomics Platform"/>
            <consortium name="The Broad Institute Genome Sequencing Center for Infectious Disease"/>
            <person name="Wu L."/>
            <person name="Ma J."/>
        </authorList>
    </citation>
    <scope>NUCLEOTIDE SEQUENCE [LARGE SCALE GENOMIC DNA]</scope>
    <source>
        <strain evidence="2 3">JCM 6886</strain>
    </source>
</reference>
<keyword evidence="2" id="KW-0489">Methyltransferase</keyword>
<keyword evidence="3" id="KW-1185">Reference proteome</keyword>